<dbReference type="PANTHER" id="PTHR34145:SF28">
    <property type="entry name" value="F-BOX DOMAIN-CONTAINING PROTEIN"/>
    <property type="match status" value="1"/>
</dbReference>
<accession>A0ABD0ZNE7</accession>
<evidence type="ECO:0000313" key="3">
    <source>
        <dbReference type="EMBL" id="KAL1196160.1"/>
    </source>
</evidence>
<dbReference type="SUPFAM" id="SSF81383">
    <property type="entry name" value="F-box domain"/>
    <property type="match status" value="1"/>
</dbReference>
<dbReference type="InterPro" id="IPR036047">
    <property type="entry name" value="F-box-like_dom_sf"/>
</dbReference>
<evidence type="ECO:0000259" key="2">
    <source>
        <dbReference type="Pfam" id="PF23622"/>
    </source>
</evidence>
<organism evidence="3 4">
    <name type="scientific">Cardamine amara subsp. amara</name>
    <dbReference type="NCBI Taxonomy" id="228776"/>
    <lineage>
        <taxon>Eukaryota</taxon>
        <taxon>Viridiplantae</taxon>
        <taxon>Streptophyta</taxon>
        <taxon>Embryophyta</taxon>
        <taxon>Tracheophyta</taxon>
        <taxon>Spermatophyta</taxon>
        <taxon>Magnoliopsida</taxon>
        <taxon>eudicotyledons</taxon>
        <taxon>Gunneridae</taxon>
        <taxon>Pentapetalae</taxon>
        <taxon>rosids</taxon>
        <taxon>malvids</taxon>
        <taxon>Brassicales</taxon>
        <taxon>Brassicaceae</taxon>
        <taxon>Cardamineae</taxon>
        <taxon>Cardamine</taxon>
    </lineage>
</organism>
<reference evidence="3 4" key="1">
    <citation type="submission" date="2024-04" db="EMBL/GenBank/DDBJ databases">
        <title>Genome assembly C_amara_ONT_v2.</title>
        <authorList>
            <person name="Yant L."/>
            <person name="Moore C."/>
            <person name="Slenker M."/>
        </authorList>
    </citation>
    <scope>NUCLEOTIDE SEQUENCE [LARGE SCALE GENOMIC DNA]</scope>
    <source>
        <tissue evidence="3">Leaf</tissue>
    </source>
</reference>
<dbReference type="InterPro" id="IPR001810">
    <property type="entry name" value="F-box_dom"/>
</dbReference>
<comment type="caution">
    <text evidence="3">The sequence shown here is derived from an EMBL/GenBank/DDBJ whole genome shotgun (WGS) entry which is preliminary data.</text>
</comment>
<sequence>MSESSNKRIKLLESKNLPEDLVVSISSFLPIQSLLRNRIVSKNFRHTEIKSLDLDFSGVFSVRRRKLKVVKIIENIFNQHEGSNINRFVLILNHIGVEDMILSWINTCISKNIQELELDFSKSKKVLKIPIDFSAIETLTALKLRWCKFEIPDNSTKGLRNLKTLSLKQTEVMKEMIDAIFSNCIHLESLELIECRMYGILSIYAQNHEKFKSLVVSSMPKLLYIILNAPTLKYYKYDGYIMKVIFLRRCAVEEASLFYKQRRRSYDSSDLVVANMRDNIEEFHSLEITNFFLEALTYRYVEGKLIKPSFKFENLLKFRIVFKAPAFCSLFDIAEFLKGCPKLEQVLIDIKNFTFERNMFWEIHHKKQIQNENYRLECLKEVKIIGYKGHCHELDIVQFFVENAPSLKKLDLEMLKNEISEAHVPDYERISYIKNIFPGVEVTEV</sequence>
<gene>
    <name evidence="3" type="ORF">V5N11_026566</name>
</gene>
<dbReference type="PANTHER" id="PTHR34145">
    <property type="entry name" value="OS02G0105600 PROTEIN"/>
    <property type="match status" value="1"/>
</dbReference>
<dbReference type="SUPFAM" id="SSF52047">
    <property type="entry name" value="RNI-like"/>
    <property type="match status" value="1"/>
</dbReference>
<dbReference type="Proteomes" id="UP001558713">
    <property type="component" value="Unassembled WGS sequence"/>
</dbReference>
<dbReference type="Pfam" id="PF00646">
    <property type="entry name" value="F-box"/>
    <property type="match status" value="1"/>
</dbReference>
<feature type="domain" description="At1g61320/AtMIF1 LRR" evidence="2">
    <location>
        <begin position="76"/>
        <end position="418"/>
    </location>
</feature>
<protein>
    <submittedName>
        <fullName evidence="3">FBD-associated F-box protein</fullName>
    </submittedName>
</protein>
<dbReference type="Pfam" id="PF23622">
    <property type="entry name" value="LRR_At1g61320_AtMIF1"/>
    <property type="match status" value="1"/>
</dbReference>
<dbReference type="InterPro" id="IPR053772">
    <property type="entry name" value="At1g61320/At1g61330-like"/>
</dbReference>
<evidence type="ECO:0000259" key="1">
    <source>
        <dbReference type="Pfam" id="PF00646"/>
    </source>
</evidence>
<feature type="domain" description="F-box" evidence="1">
    <location>
        <begin position="16"/>
        <end position="46"/>
    </location>
</feature>
<proteinExistence type="predicted"/>
<name>A0ABD0ZNE7_CARAN</name>
<dbReference type="InterPro" id="IPR055357">
    <property type="entry name" value="LRR_At1g61320_AtMIF1"/>
</dbReference>
<keyword evidence="4" id="KW-1185">Reference proteome</keyword>
<evidence type="ECO:0000313" key="4">
    <source>
        <dbReference type="Proteomes" id="UP001558713"/>
    </source>
</evidence>
<dbReference type="EMBL" id="JBANAX010000710">
    <property type="protein sequence ID" value="KAL1196160.1"/>
    <property type="molecule type" value="Genomic_DNA"/>
</dbReference>
<dbReference type="InterPro" id="IPR032675">
    <property type="entry name" value="LRR_dom_sf"/>
</dbReference>
<dbReference type="Gene3D" id="3.80.10.10">
    <property type="entry name" value="Ribonuclease Inhibitor"/>
    <property type="match status" value="1"/>
</dbReference>
<dbReference type="AlphaFoldDB" id="A0ABD0ZNE7"/>